<accession>A0A6J2U8W6</accession>
<protein>
    <submittedName>
        <fullName evidence="2">Uncharacterized protein LOC115631105 isoform X1</fullName>
    </submittedName>
</protein>
<name>A0A6J2U8W6_DROLE</name>
<evidence type="ECO:0000313" key="2">
    <source>
        <dbReference type="RefSeq" id="XP_030383622.1"/>
    </source>
</evidence>
<sequence>MSTNRSYNFWQKNDEATCSQQMGIGAGRYNTDGTNLYGRQWAGNGNGGVSVPYSSIPRAMYANPPMPNFQSDNVSSPLQCPNYYLNQEGPVLENGEAFAFYTGINMNMNTAMGPNGGQSFW</sequence>
<gene>
    <name evidence="2" type="primary">LOC115631105</name>
</gene>
<dbReference type="RefSeq" id="XP_030383622.1">
    <property type="nucleotide sequence ID" value="XM_030527762.1"/>
</dbReference>
<organism evidence="1 2">
    <name type="scientific">Drosophila lebanonensis</name>
    <name type="common">Fruit fly</name>
    <name type="synonym">Scaptodrosophila lebanonensis</name>
    <dbReference type="NCBI Taxonomy" id="7225"/>
    <lineage>
        <taxon>Eukaryota</taxon>
        <taxon>Metazoa</taxon>
        <taxon>Ecdysozoa</taxon>
        <taxon>Arthropoda</taxon>
        <taxon>Hexapoda</taxon>
        <taxon>Insecta</taxon>
        <taxon>Pterygota</taxon>
        <taxon>Neoptera</taxon>
        <taxon>Endopterygota</taxon>
        <taxon>Diptera</taxon>
        <taxon>Brachycera</taxon>
        <taxon>Muscomorpha</taxon>
        <taxon>Ephydroidea</taxon>
        <taxon>Drosophilidae</taxon>
        <taxon>Scaptodrosophila</taxon>
    </lineage>
</organism>
<proteinExistence type="predicted"/>
<evidence type="ECO:0000313" key="1">
    <source>
        <dbReference type="Proteomes" id="UP000504634"/>
    </source>
</evidence>
<reference evidence="2" key="1">
    <citation type="submission" date="2025-08" db="UniProtKB">
        <authorList>
            <consortium name="RefSeq"/>
        </authorList>
    </citation>
    <scope>IDENTIFICATION</scope>
    <source>
        <strain evidence="2">11010-0011.00</strain>
        <tissue evidence="2">Whole body</tissue>
    </source>
</reference>
<dbReference type="Proteomes" id="UP000504634">
    <property type="component" value="Unplaced"/>
</dbReference>
<dbReference type="GeneID" id="115631105"/>
<keyword evidence="1" id="KW-1185">Reference proteome</keyword>
<dbReference type="AlphaFoldDB" id="A0A6J2U8W6"/>